<dbReference type="Pfam" id="PF13175">
    <property type="entry name" value="AAA_15"/>
    <property type="match status" value="1"/>
</dbReference>
<dbReference type="InterPro" id="IPR051396">
    <property type="entry name" value="Bact_Antivir_Def_Nuclease"/>
</dbReference>
<dbReference type="OrthoDB" id="9809324at2"/>
<keyword evidence="4" id="KW-1185">Reference proteome</keyword>
<dbReference type="SUPFAM" id="SSF52540">
    <property type="entry name" value="P-loop containing nucleoside triphosphate hydrolases"/>
    <property type="match status" value="1"/>
</dbReference>
<dbReference type="Gene3D" id="3.40.50.300">
    <property type="entry name" value="P-loop containing nucleotide triphosphate hydrolases"/>
    <property type="match status" value="2"/>
</dbReference>
<dbReference type="PATRIC" id="fig|1150600.3.peg.1419"/>
<evidence type="ECO:0000313" key="3">
    <source>
        <dbReference type="EMBL" id="EOR95374.1"/>
    </source>
</evidence>
<dbReference type="GO" id="GO:0006302">
    <property type="term" value="P:double-strand break repair"/>
    <property type="evidence" value="ECO:0007669"/>
    <property type="project" value="InterPro"/>
</dbReference>
<keyword evidence="3" id="KW-0067">ATP-binding</keyword>
<accession>R9H2C7</accession>
<comment type="caution">
    <text evidence="3">The sequence shown here is derived from an EMBL/GenBank/DDBJ whole genome shotgun (WGS) entry which is preliminary data.</text>
</comment>
<dbReference type="InterPro" id="IPR041685">
    <property type="entry name" value="AAA_GajA/Old/RecF-like"/>
</dbReference>
<dbReference type="RefSeq" id="WP_016194685.1">
    <property type="nucleotide sequence ID" value="NZ_AQPN01000052.1"/>
</dbReference>
<evidence type="ECO:0000313" key="4">
    <source>
        <dbReference type="Proteomes" id="UP000014174"/>
    </source>
</evidence>
<evidence type="ECO:0000259" key="2">
    <source>
        <dbReference type="Pfam" id="PF13476"/>
    </source>
</evidence>
<reference evidence="3 4" key="1">
    <citation type="journal article" date="2013" name="Genome Announc.">
        <title>Draft Genome Sequence of Arcticibacter svalbardensis Strain MN12-7T, a Member of the Family Sphingobacteriaceae Isolated from an Arctic Soil Sample.</title>
        <authorList>
            <person name="Shivaji S."/>
            <person name="Ara S."/>
            <person name="Prasad S."/>
            <person name="Manasa B.P."/>
            <person name="Begum Z."/>
            <person name="Singh A."/>
            <person name="Kumar Pinnaka A."/>
        </authorList>
    </citation>
    <scope>NUCLEOTIDE SEQUENCE [LARGE SCALE GENOMIC DNA]</scope>
    <source>
        <strain evidence="3 4">MN12-7</strain>
    </source>
</reference>
<dbReference type="GO" id="GO:0016887">
    <property type="term" value="F:ATP hydrolysis activity"/>
    <property type="evidence" value="ECO:0007669"/>
    <property type="project" value="InterPro"/>
</dbReference>
<name>R9H2C7_9SPHI</name>
<feature type="domain" description="Endonuclease GajA/Old nuclease/RecF-like AAA" evidence="1">
    <location>
        <begin position="150"/>
        <end position="277"/>
    </location>
</feature>
<dbReference type="PANTHER" id="PTHR43581:SF4">
    <property type="entry name" value="ATP_GTP PHOSPHATASE"/>
    <property type="match status" value="1"/>
</dbReference>
<protein>
    <submittedName>
        <fullName evidence="3">Putative ABC oligo/dipeptide transport, ATP-binding protein</fullName>
    </submittedName>
</protein>
<proteinExistence type="predicted"/>
<dbReference type="AlphaFoldDB" id="R9H2C7"/>
<dbReference type="InterPro" id="IPR038729">
    <property type="entry name" value="Rad50/SbcC_AAA"/>
</dbReference>
<dbReference type="PANTHER" id="PTHR43581">
    <property type="entry name" value="ATP/GTP PHOSPHATASE"/>
    <property type="match status" value="1"/>
</dbReference>
<feature type="domain" description="Rad50/SbcC-type AAA" evidence="2">
    <location>
        <begin position="7"/>
        <end position="75"/>
    </location>
</feature>
<dbReference type="Proteomes" id="UP000014174">
    <property type="component" value="Unassembled WGS sequence"/>
</dbReference>
<dbReference type="InterPro" id="IPR027417">
    <property type="entry name" value="P-loop_NTPase"/>
</dbReference>
<sequence length="523" mass="59929">MIIKKAEIARFRGFENVEIELGSQLTIIAGQNGTQKTTILGMLSQPFTINDPSNPMKDEKPLCGGSFKSAFSEKFKMSDTFDIAKGHEWTLYIFNEVPFTVQSIKRGNDKIRFWKKGDRSKGSGYIQLPVVFLSLKRLMPIGEDLRLDESSLQSLTSLEEQLFKSWHQKILISTEEITTANYLESPDKNTLGVNTAYYDWRQNSSGQDNVGKILLAVLSFKRLKDKYPSTYRGGILAIDELDATLYPGSQIKLIEALRKFSSDYKIQVIFTTHSLTILEKTCELQELNKANDATKEQIKVVFLEKKNHKIKIVQNATIDTIRHRLNVTIESRKKLKIDAFTEDRECIVFAKALLKRKASMFNFVDCTLSCSSLIDLATRKIPSFVLPNSIIFLDGDVKEQKSDYKKVKGLDNVVLLPTNISPERVLATFLNELDDESPVWDNININFTKQYCFKDYTLKDILNDRVKAKKWFNEHLKDWGINANKIVNPWIKENNALTEQFIADFIEVYNKFATKLAIEKMTT</sequence>
<dbReference type="GO" id="GO:0005524">
    <property type="term" value="F:ATP binding"/>
    <property type="evidence" value="ECO:0007669"/>
    <property type="project" value="UniProtKB-KW"/>
</dbReference>
<dbReference type="STRING" id="1150600.ADIARSV_1445"/>
<dbReference type="Pfam" id="PF13476">
    <property type="entry name" value="AAA_23"/>
    <property type="match status" value="1"/>
</dbReference>
<organism evidence="3 4">
    <name type="scientific">Arcticibacter svalbardensis MN12-7</name>
    <dbReference type="NCBI Taxonomy" id="1150600"/>
    <lineage>
        <taxon>Bacteria</taxon>
        <taxon>Pseudomonadati</taxon>
        <taxon>Bacteroidota</taxon>
        <taxon>Sphingobacteriia</taxon>
        <taxon>Sphingobacteriales</taxon>
        <taxon>Sphingobacteriaceae</taxon>
        <taxon>Arcticibacter</taxon>
    </lineage>
</organism>
<gene>
    <name evidence="3" type="ORF">ADIARSV_1445</name>
</gene>
<dbReference type="EMBL" id="AQPN01000052">
    <property type="protein sequence ID" value="EOR95374.1"/>
    <property type="molecule type" value="Genomic_DNA"/>
</dbReference>
<evidence type="ECO:0000259" key="1">
    <source>
        <dbReference type="Pfam" id="PF13175"/>
    </source>
</evidence>
<keyword evidence="3" id="KW-0547">Nucleotide-binding</keyword>
<dbReference type="eggNOG" id="COG1106">
    <property type="taxonomic scope" value="Bacteria"/>
</dbReference>